<accession>A0A381Q6U8</accession>
<keyword evidence="1" id="KW-1133">Transmembrane helix</keyword>
<evidence type="ECO:0000313" key="2">
    <source>
        <dbReference type="EMBL" id="SUZ75065.1"/>
    </source>
</evidence>
<reference evidence="2" key="1">
    <citation type="submission" date="2018-05" db="EMBL/GenBank/DDBJ databases">
        <authorList>
            <person name="Lanie J.A."/>
            <person name="Ng W.-L."/>
            <person name="Kazmierczak K.M."/>
            <person name="Andrzejewski T.M."/>
            <person name="Davidsen T.M."/>
            <person name="Wayne K.J."/>
            <person name="Tettelin H."/>
            <person name="Glass J.I."/>
            <person name="Rusch D."/>
            <person name="Podicherti R."/>
            <person name="Tsui H.-C.T."/>
            <person name="Winkler M.E."/>
        </authorList>
    </citation>
    <scope>NUCLEOTIDE SEQUENCE</scope>
</reference>
<keyword evidence="1" id="KW-0472">Membrane</keyword>
<dbReference type="AlphaFoldDB" id="A0A381Q6U8"/>
<sequence length="39" mass="4802">MKNYIKTKYDWVRKNPIKASWIGFFKGIIYTILLYEFVL</sequence>
<gene>
    <name evidence="2" type="ORF">METZ01_LOCUS27919</name>
</gene>
<proteinExistence type="predicted"/>
<evidence type="ECO:0000256" key="1">
    <source>
        <dbReference type="SAM" id="Phobius"/>
    </source>
</evidence>
<dbReference type="EMBL" id="UINC01001232">
    <property type="protein sequence ID" value="SUZ75065.1"/>
    <property type="molecule type" value="Genomic_DNA"/>
</dbReference>
<feature type="transmembrane region" description="Helical" evidence="1">
    <location>
        <begin position="21"/>
        <end position="38"/>
    </location>
</feature>
<name>A0A381Q6U8_9ZZZZ</name>
<keyword evidence="1" id="KW-0812">Transmembrane</keyword>
<protein>
    <submittedName>
        <fullName evidence="2">Uncharacterized protein</fullName>
    </submittedName>
</protein>
<organism evidence="2">
    <name type="scientific">marine metagenome</name>
    <dbReference type="NCBI Taxonomy" id="408172"/>
    <lineage>
        <taxon>unclassified sequences</taxon>
        <taxon>metagenomes</taxon>
        <taxon>ecological metagenomes</taxon>
    </lineage>
</organism>